<dbReference type="Proteomes" id="UP001501459">
    <property type="component" value="Unassembled WGS sequence"/>
</dbReference>
<accession>A0ABP3JDC4</accession>
<protein>
    <submittedName>
        <fullName evidence="1">Uncharacterized protein</fullName>
    </submittedName>
</protein>
<organism evidence="1 2">
    <name type="scientific">Lentibacillus halophilus</name>
    <dbReference type="NCBI Taxonomy" id="295065"/>
    <lineage>
        <taxon>Bacteria</taxon>
        <taxon>Bacillati</taxon>
        <taxon>Bacillota</taxon>
        <taxon>Bacilli</taxon>
        <taxon>Bacillales</taxon>
        <taxon>Bacillaceae</taxon>
        <taxon>Lentibacillus</taxon>
    </lineage>
</organism>
<gene>
    <name evidence="1" type="ORF">GCM10008983_28120</name>
</gene>
<reference evidence="2" key="1">
    <citation type="journal article" date="2019" name="Int. J. Syst. Evol. Microbiol.">
        <title>The Global Catalogue of Microorganisms (GCM) 10K type strain sequencing project: providing services to taxonomists for standard genome sequencing and annotation.</title>
        <authorList>
            <consortium name="The Broad Institute Genomics Platform"/>
            <consortium name="The Broad Institute Genome Sequencing Center for Infectious Disease"/>
            <person name="Wu L."/>
            <person name="Ma J."/>
        </authorList>
    </citation>
    <scope>NUCLEOTIDE SEQUENCE [LARGE SCALE GENOMIC DNA]</scope>
    <source>
        <strain evidence="2">JCM 12149</strain>
    </source>
</reference>
<evidence type="ECO:0000313" key="1">
    <source>
        <dbReference type="EMBL" id="GAA0448442.1"/>
    </source>
</evidence>
<keyword evidence="2" id="KW-1185">Reference proteome</keyword>
<proteinExistence type="predicted"/>
<sequence>MGKSKTELKQTISNFKDESEKLRSSIPVSVHNQIVGTDLNVKLEGLKNYV</sequence>
<dbReference type="EMBL" id="BAAADM010000060">
    <property type="protein sequence ID" value="GAA0448442.1"/>
    <property type="molecule type" value="Genomic_DNA"/>
</dbReference>
<name>A0ABP3JDC4_9BACI</name>
<comment type="caution">
    <text evidence="1">The sequence shown here is derived from an EMBL/GenBank/DDBJ whole genome shotgun (WGS) entry which is preliminary data.</text>
</comment>
<evidence type="ECO:0000313" key="2">
    <source>
        <dbReference type="Proteomes" id="UP001501459"/>
    </source>
</evidence>